<feature type="compositionally biased region" description="Acidic residues" evidence="1">
    <location>
        <begin position="11"/>
        <end position="25"/>
    </location>
</feature>
<feature type="region of interest" description="Disordered" evidence="1">
    <location>
        <begin position="1"/>
        <end position="25"/>
    </location>
</feature>
<reference evidence="3" key="1">
    <citation type="journal article" date="2013" name="Genome Announc.">
        <title>Draft genome sequence of the grapevine dieback fungus Eutypa lata UCR-EL1.</title>
        <authorList>
            <person name="Blanco-Ulate B."/>
            <person name="Rolshausen P.E."/>
            <person name="Cantu D."/>
        </authorList>
    </citation>
    <scope>NUCLEOTIDE SEQUENCE [LARGE SCALE GENOMIC DNA]</scope>
    <source>
        <strain evidence="3">UCR-EL1</strain>
    </source>
</reference>
<dbReference type="KEGG" id="ela:UCREL1_8504"/>
<feature type="compositionally biased region" description="Basic and acidic residues" evidence="1">
    <location>
        <begin position="1"/>
        <end position="10"/>
    </location>
</feature>
<gene>
    <name evidence="2" type="ORF">UCREL1_8504</name>
</gene>
<dbReference type="EMBL" id="KB707049">
    <property type="protein sequence ID" value="EMR64533.1"/>
    <property type="molecule type" value="Genomic_DNA"/>
</dbReference>
<evidence type="ECO:0000313" key="3">
    <source>
        <dbReference type="Proteomes" id="UP000012174"/>
    </source>
</evidence>
<keyword evidence="3" id="KW-1185">Reference proteome</keyword>
<dbReference type="InterPro" id="IPR036770">
    <property type="entry name" value="Ankyrin_rpt-contain_sf"/>
</dbReference>
<dbReference type="Proteomes" id="UP000012174">
    <property type="component" value="Unassembled WGS sequence"/>
</dbReference>
<dbReference type="AlphaFoldDB" id="M7SJN9"/>
<dbReference type="OrthoDB" id="20872at2759"/>
<dbReference type="Gene3D" id="1.25.40.20">
    <property type="entry name" value="Ankyrin repeat-containing domain"/>
    <property type="match status" value="1"/>
</dbReference>
<name>M7SJN9_EUTLA</name>
<organism evidence="2 3">
    <name type="scientific">Eutypa lata (strain UCR-EL1)</name>
    <name type="common">Grapevine dieback disease fungus</name>
    <name type="synonym">Eutypa armeniacae</name>
    <dbReference type="NCBI Taxonomy" id="1287681"/>
    <lineage>
        <taxon>Eukaryota</taxon>
        <taxon>Fungi</taxon>
        <taxon>Dikarya</taxon>
        <taxon>Ascomycota</taxon>
        <taxon>Pezizomycotina</taxon>
        <taxon>Sordariomycetes</taxon>
        <taxon>Xylariomycetidae</taxon>
        <taxon>Xylariales</taxon>
        <taxon>Diatrypaceae</taxon>
        <taxon>Eutypa</taxon>
    </lineage>
</organism>
<protein>
    <submittedName>
        <fullName evidence="2">Putative ankyrin repeat-containing protein</fullName>
    </submittedName>
</protein>
<dbReference type="HOGENOM" id="CLU_650574_0_0_1"/>
<sequence>MLQRTKHIDATDPDGEAGGDPEVQDENGMGLLDACAEFEEEQRLWVDHRKPSGAELQLLYLYSYPTNFGGAAAGTKLHDTLRPYVEIGRKVTGYLGEDRPTTCIRSDQDTTRLEEILDMLFDISIKQEKGAEVLSAPLPRCIQRCEMLEYAYTLKNLKSLEARLAAIANPLSQSYVTGDEESESPEQQQQDAIILQSVNNRAASRTKEYINLEVVEQLLRWREYGVIVRLLRRGSCSTTARAKKTGRILRFLVGHGFVHILRSLFSSDDPPTMAASDRIEPGDPLLLVCCQRKLPNMDMARLLLEEQHVDVNAANPSKDGIDRYEYDGLPEIEIETFPGQHTALHQLSLGFCWWHVELGIPFLLSHGANLERGNDENVYPLQMAQESIKVFAKEAAEVLTNALPPGSKALLTRFFPREEADG</sequence>
<accession>M7SJN9</accession>
<proteinExistence type="predicted"/>
<evidence type="ECO:0000313" key="2">
    <source>
        <dbReference type="EMBL" id="EMR64533.1"/>
    </source>
</evidence>
<evidence type="ECO:0000256" key="1">
    <source>
        <dbReference type="SAM" id="MobiDB-lite"/>
    </source>
</evidence>